<dbReference type="EMBL" id="JAAXPG010000015">
    <property type="protein sequence ID" value="NKY99264.1"/>
    <property type="molecule type" value="Genomic_DNA"/>
</dbReference>
<sequence length="447" mass="46079">MSDRRRYCYVSGLGLGVPALEELCARGFPPSLVVSHPAEFAHCSGYLDYGALAGRLGVPHLRADLGSGEVREALTAHGIDLMVVAGWSGSIPGEVVSSLALGGVGLHPAPLPVGRGRAPIPWTILRDMRSSAVTLFHLDGEEHSGDIVDQAWFDVAPDATAAGLYERVGRLQADLLVRHVEGLLEGTAPRRPQSGHASVWPRRRPSDGRLDLTASGSDVDRMVRALAEPYPGAFAMFGSARITLCSGRLVGGVPGGAPGQVVATGRGREWGITCGDGSVFVPEVLRVDEGVRARPTSLAMFRPGTFFEAPSQHMLEGTRRAPLPGQAPSGPHRDVPAARTAPEARASEPRSPGAGDASPEASVEGTSEADVAGAPGTSGAAGEDGRGPVRGPADRASGTPQAAGAEVPEARASEQVSKPRNPEAQAGGGANPEPGIVTGDPSPADQR</sequence>
<evidence type="ECO:0000313" key="5">
    <source>
        <dbReference type="Proteomes" id="UP000553209"/>
    </source>
</evidence>
<accession>A0A7X6RQY4</accession>
<evidence type="ECO:0000256" key="1">
    <source>
        <dbReference type="SAM" id="MobiDB-lite"/>
    </source>
</evidence>
<dbReference type="SUPFAM" id="SSF50486">
    <property type="entry name" value="FMT C-terminal domain-like"/>
    <property type="match status" value="1"/>
</dbReference>
<feature type="region of interest" description="Disordered" evidence="1">
    <location>
        <begin position="318"/>
        <end position="447"/>
    </location>
</feature>
<dbReference type="AlphaFoldDB" id="A0A7X6RQY4"/>
<name>A0A7X6RQY4_9ACTN</name>
<dbReference type="GO" id="GO:0005829">
    <property type="term" value="C:cytosol"/>
    <property type="evidence" value="ECO:0007669"/>
    <property type="project" value="TreeGrafter"/>
</dbReference>
<dbReference type="InterPro" id="IPR036477">
    <property type="entry name" value="Formyl_transf_N_sf"/>
</dbReference>
<dbReference type="Proteomes" id="UP000553209">
    <property type="component" value="Unassembled WGS sequence"/>
</dbReference>
<reference evidence="4 5" key="1">
    <citation type="submission" date="2020-04" db="EMBL/GenBank/DDBJ databases">
        <title>MicrobeNet Type strains.</title>
        <authorList>
            <person name="Nicholson A.C."/>
        </authorList>
    </citation>
    <scope>NUCLEOTIDE SEQUENCE [LARGE SCALE GENOMIC DNA]</scope>
    <source>
        <strain evidence="4 5">ATCC 23612</strain>
    </source>
</reference>
<evidence type="ECO:0000313" key="4">
    <source>
        <dbReference type="EMBL" id="NKY99264.1"/>
    </source>
</evidence>
<proteinExistence type="predicted"/>
<dbReference type="Pfam" id="PF00551">
    <property type="entry name" value="Formyl_trans_N"/>
    <property type="match status" value="1"/>
</dbReference>
<dbReference type="PANTHER" id="PTHR11138">
    <property type="entry name" value="METHIONYL-TRNA FORMYLTRANSFERASE"/>
    <property type="match status" value="1"/>
</dbReference>
<dbReference type="InterPro" id="IPR002376">
    <property type="entry name" value="Formyl_transf_N"/>
</dbReference>
<organism evidence="4 5">
    <name type="scientific">Nocardiopsis alborubida</name>
    <dbReference type="NCBI Taxonomy" id="146802"/>
    <lineage>
        <taxon>Bacteria</taxon>
        <taxon>Bacillati</taxon>
        <taxon>Actinomycetota</taxon>
        <taxon>Actinomycetes</taxon>
        <taxon>Streptosporangiales</taxon>
        <taxon>Nocardiopsidaceae</taxon>
        <taxon>Nocardiopsis</taxon>
    </lineage>
</organism>
<dbReference type="GO" id="GO:0004479">
    <property type="term" value="F:methionyl-tRNA formyltransferase activity"/>
    <property type="evidence" value="ECO:0007669"/>
    <property type="project" value="TreeGrafter"/>
</dbReference>
<feature type="domain" description="Formyl transferase N-terminal" evidence="2">
    <location>
        <begin position="66"/>
        <end position="179"/>
    </location>
</feature>
<evidence type="ECO:0000259" key="2">
    <source>
        <dbReference type="Pfam" id="PF00551"/>
    </source>
</evidence>
<feature type="region of interest" description="Disordered" evidence="1">
    <location>
        <begin position="187"/>
        <end position="214"/>
    </location>
</feature>
<evidence type="ECO:0000259" key="3">
    <source>
        <dbReference type="Pfam" id="PF02911"/>
    </source>
</evidence>
<comment type="caution">
    <text evidence="4">The sequence shown here is derived from an EMBL/GenBank/DDBJ whole genome shotgun (WGS) entry which is preliminary data.</text>
</comment>
<gene>
    <name evidence="4" type="ORF">HGB44_16565</name>
</gene>
<feature type="domain" description="Formyl transferase C-terminal" evidence="3">
    <location>
        <begin position="205"/>
        <end position="284"/>
    </location>
</feature>
<dbReference type="RefSeq" id="WP_061079147.1">
    <property type="nucleotide sequence ID" value="NZ_JAAXPG010000015.1"/>
</dbReference>
<dbReference type="PANTHER" id="PTHR11138:SF5">
    <property type="entry name" value="METHIONYL-TRNA FORMYLTRANSFERASE, MITOCHONDRIAL"/>
    <property type="match status" value="1"/>
</dbReference>
<protein>
    <submittedName>
        <fullName evidence="4">Formyl transferase</fullName>
    </submittedName>
</protein>
<dbReference type="Gene3D" id="3.40.50.12230">
    <property type="match status" value="1"/>
</dbReference>
<keyword evidence="5" id="KW-1185">Reference proteome</keyword>
<dbReference type="SUPFAM" id="SSF53328">
    <property type="entry name" value="Formyltransferase"/>
    <property type="match status" value="1"/>
</dbReference>
<keyword evidence="4" id="KW-0808">Transferase</keyword>
<dbReference type="InterPro" id="IPR011034">
    <property type="entry name" value="Formyl_transferase-like_C_sf"/>
</dbReference>
<dbReference type="Pfam" id="PF02911">
    <property type="entry name" value="Formyl_trans_C"/>
    <property type="match status" value="1"/>
</dbReference>
<dbReference type="InterPro" id="IPR005793">
    <property type="entry name" value="Formyl_trans_C"/>
</dbReference>